<dbReference type="Pfam" id="PF06983">
    <property type="entry name" value="3-dmu-9_3-mt"/>
    <property type="match status" value="1"/>
</dbReference>
<protein>
    <submittedName>
        <fullName evidence="2">VOC family protein</fullName>
    </submittedName>
</protein>
<organism evidence="2 3">
    <name type="scientific">Sphingomonas metalli</name>
    <dbReference type="NCBI Taxonomy" id="1779358"/>
    <lineage>
        <taxon>Bacteria</taxon>
        <taxon>Pseudomonadati</taxon>
        <taxon>Pseudomonadota</taxon>
        <taxon>Alphaproteobacteria</taxon>
        <taxon>Sphingomonadales</taxon>
        <taxon>Sphingomonadaceae</taxon>
        <taxon>Sphingomonas</taxon>
    </lineage>
</organism>
<comment type="caution">
    <text evidence="2">The sequence shown here is derived from an EMBL/GenBank/DDBJ whole genome shotgun (WGS) entry which is preliminary data.</text>
</comment>
<name>A0A916T1D4_9SPHN</name>
<dbReference type="SUPFAM" id="SSF54593">
    <property type="entry name" value="Glyoxalase/Bleomycin resistance protein/Dihydroxybiphenyl dioxygenase"/>
    <property type="match status" value="1"/>
</dbReference>
<evidence type="ECO:0000259" key="1">
    <source>
        <dbReference type="Pfam" id="PF06983"/>
    </source>
</evidence>
<dbReference type="InterPro" id="IPR009725">
    <property type="entry name" value="3_dmu_93_MTrfase"/>
</dbReference>
<keyword evidence="3" id="KW-1185">Reference proteome</keyword>
<gene>
    <name evidence="2" type="ORF">GCM10011380_16880</name>
</gene>
<accession>A0A916T1D4</accession>
<dbReference type="InterPro" id="IPR029068">
    <property type="entry name" value="Glyas_Bleomycin-R_OHBP_Dase"/>
</dbReference>
<dbReference type="EMBL" id="BMIH01000002">
    <property type="protein sequence ID" value="GGB27887.1"/>
    <property type="molecule type" value="Genomic_DNA"/>
</dbReference>
<dbReference type="AlphaFoldDB" id="A0A916T1D4"/>
<dbReference type="PIRSF" id="PIRSF021700">
    <property type="entry name" value="3_dmu_93_MTrfase"/>
    <property type="match status" value="1"/>
</dbReference>
<dbReference type="CDD" id="cd06588">
    <property type="entry name" value="PhnB_like"/>
    <property type="match status" value="1"/>
</dbReference>
<evidence type="ECO:0000313" key="3">
    <source>
        <dbReference type="Proteomes" id="UP000623067"/>
    </source>
</evidence>
<dbReference type="RefSeq" id="WP_188658290.1">
    <property type="nucleotide sequence ID" value="NZ_BMIH01000002.1"/>
</dbReference>
<feature type="domain" description="PhnB-like" evidence="1">
    <location>
        <begin position="4"/>
        <end position="119"/>
    </location>
</feature>
<reference evidence="2" key="1">
    <citation type="journal article" date="2014" name="Int. J. Syst. Evol. Microbiol.">
        <title>Complete genome sequence of Corynebacterium casei LMG S-19264T (=DSM 44701T), isolated from a smear-ripened cheese.</title>
        <authorList>
            <consortium name="US DOE Joint Genome Institute (JGI-PGF)"/>
            <person name="Walter F."/>
            <person name="Albersmeier A."/>
            <person name="Kalinowski J."/>
            <person name="Ruckert C."/>
        </authorList>
    </citation>
    <scope>NUCLEOTIDE SEQUENCE</scope>
    <source>
        <strain evidence="2">CGMCC 1.15330</strain>
    </source>
</reference>
<proteinExistence type="predicted"/>
<sequence>MDARITPCICYDGAAEEAARFYAATFPDSRVDRVTHAPGDYPAGEKGAVLTVEFTVCGLPMLALNAGPQFAPTDTVSFQIHTQDQAETDRLWDAIVGDGGSEMACSWCKDRWGVAWQIVPRQLTEALRHPDPAAAARAFQAMMGMRRIDIAAIEAAVRGETE</sequence>
<dbReference type="PANTHER" id="PTHR33990">
    <property type="entry name" value="PROTEIN YJDN-RELATED"/>
    <property type="match status" value="1"/>
</dbReference>
<dbReference type="PANTHER" id="PTHR33990:SF2">
    <property type="entry name" value="PHNB-LIKE DOMAIN-CONTAINING PROTEIN"/>
    <property type="match status" value="1"/>
</dbReference>
<evidence type="ECO:0000313" key="2">
    <source>
        <dbReference type="EMBL" id="GGB27887.1"/>
    </source>
</evidence>
<dbReference type="Proteomes" id="UP000623067">
    <property type="component" value="Unassembled WGS sequence"/>
</dbReference>
<reference evidence="2" key="2">
    <citation type="submission" date="2020-09" db="EMBL/GenBank/DDBJ databases">
        <authorList>
            <person name="Sun Q."/>
            <person name="Zhou Y."/>
        </authorList>
    </citation>
    <scope>NUCLEOTIDE SEQUENCE</scope>
    <source>
        <strain evidence="2">CGMCC 1.15330</strain>
    </source>
</reference>
<dbReference type="Gene3D" id="3.10.180.10">
    <property type="entry name" value="2,3-Dihydroxybiphenyl 1,2-Dioxygenase, domain 1"/>
    <property type="match status" value="1"/>
</dbReference>
<dbReference type="InterPro" id="IPR028973">
    <property type="entry name" value="PhnB-like"/>
</dbReference>